<evidence type="ECO:0000313" key="4">
    <source>
        <dbReference type="Proteomes" id="UP001385951"/>
    </source>
</evidence>
<feature type="transmembrane region" description="Helical" evidence="1">
    <location>
        <begin position="239"/>
        <end position="257"/>
    </location>
</feature>
<proteinExistence type="predicted"/>
<keyword evidence="1" id="KW-0472">Membrane</keyword>
<dbReference type="EMBL" id="JASBNA010000083">
    <property type="protein sequence ID" value="KAK7677702.1"/>
    <property type="molecule type" value="Genomic_DNA"/>
</dbReference>
<evidence type="ECO:0000259" key="2">
    <source>
        <dbReference type="Pfam" id="PF20151"/>
    </source>
</evidence>
<keyword evidence="4" id="KW-1185">Reference proteome</keyword>
<dbReference type="AlphaFoldDB" id="A0AAW0FES2"/>
<comment type="caution">
    <text evidence="3">The sequence shown here is derived from an EMBL/GenBank/DDBJ whole genome shotgun (WGS) entry which is preliminary data.</text>
</comment>
<feature type="transmembrane region" description="Helical" evidence="1">
    <location>
        <begin position="151"/>
        <end position="176"/>
    </location>
</feature>
<keyword evidence="1" id="KW-1133">Transmembrane helix</keyword>
<protein>
    <recommendedName>
        <fullName evidence="2">DUF6533 domain-containing protein</fullName>
    </recommendedName>
</protein>
<feature type="transmembrane region" description="Helical" evidence="1">
    <location>
        <begin position="269"/>
        <end position="286"/>
    </location>
</feature>
<reference evidence="3 4" key="1">
    <citation type="submission" date="2022-09" db="EMBL/GenBank/DDBJ databases">
        <authorList>
            <person name="Palmer J.M."/>
        </authorList>
    </citation>
    <scope>NUCLEOTIDE SEQUENCE [LARGE SCALE GENOMIC DNA]</scope>
    <source>
        <strain evidence="3 4">DSM 7382</strain>
    </source>
</reference>
<accession>A0AAW0FES2</accession>
<sequence>MTTEQIFTIDTSVIDHARAVQLFRWVGVSAISFLVWDTIINIGDEVRKSSFPLRKKKSYLLTVLPIGKVELIWSQPKTWICWVYAYVRYFGVAGIASLLILNSNEHNRLGFSHGICLGWIIWEAFLTHSLLIFVEVVLLLRIYVLYDKNNVLLWILLALLTIETLILLGIAAYSIPRSIFSLELGCVVISAPPLNLVAWLAPMSFQTILFMLTTYRLFNVMKESRTLGMQSALFAFLRDGLWAYTVILVVTILNVLMFRFQDTPLAPLLFKWALCIVAFTGAHVMLNMRRIYARIPDTSIPTGLLTTAGDIEFCMSDLSGSSAYRSADES</sequence>
<feature type="transmembrane region" description="Helical" evidence="1">
    <location>
        <begin position="120"/>
        <end position="144"/>
    </location>
</feature>
<dbReference type="InterPro" id="IPR045340">
    <property type="entry name" value="DUF6533"/>
</dbReference>
<feature type="transmembrane region" description="Helical" evidence="1">
    <location>
        <begin position="79"/>
        <end position="100"/>
    </location>
</feature>
<gene>
    <name evidence="3" type="ORF">QCA50_019254</name>
</gene>
<evidence type="ECO:0000256" key="1">
    <source>
        <dbReference type="SAM" id="Phobius"/>
    </source>
</evidence>
<dbReference type="Pfam" id="PF20151">
    <property type="entry name" value="DUF6533"/>
    <property type="match status" value="1"/>
</dbReference>
<feature type="domain" description="DUF6533" evidence="2">
    <location>
        <begin position="26"/>
        <end position="92"/>
    </location>
</feature>
<evidence type="ECO:0000313" key="3">
    <source>
        <dbReference type="EMBL" id="KAK7677702.1"/>
    </source>
</evidence>
<keyword evidence="1" id="KW-0812">Transmembrane</keyword>
<feature type="transmembrane region" description="Helical" evidence="1">
    <location>
        <begin position="196"/>
        <end position="218"/>
    </location>
</feature>
<name>A0AAW0FES2_9APHY</name>
<organism evidence="3 4">
    <name type="scientific">Cerrena zonata</name>
    <dbReference type="NCBI Taxonomy" id="2478898"/>
    <lineage>
        <taxon>Eukaryota</taxon>
        <taxon>Fungi</taxon>
        <taxon>Dikarya</taxon>
        <taxon>Basidiomycota</taxon>
        <taxon>Agaricomycotina</taxon>
        <taxon>Agaricomycetes</taxon>
        <taxon>Polyporales</taxon>
        <taxon>Cerrenaceae</taxon>
        <taxon>Cerrena</taxon>
    </lineage>
</organism>
<dbReference type="Proteomes" id="UP001385951">
    <property type="component" value="Unassembled WGS sequence"/>
</dbReference>